<reference evidence="1" key="1">
    <citation type="journal article" date="2014" name="Genome Biol. Evol.">
        <title>Pangenome evidence for extensive interdomain horizontal transfer affecting lineage core and shell genes in uncultured planktonic thaumarchaeota and euryarchaeota.</title>
        <authorList>
            <person name="Deschamps P."/>
            <person name="Zivanovic Y."/>
            <person name="Moreira D."/>
            <person name="Rodriguez-Valera F."/>
            <person name="Lopez-Garcia P."/>
        </authorList>
    </citation>
    <scope>NUCLEOTIDE SEQUENCE</scope>
</reference>
<evidence type="ECO:0000313" key="1">
    <source>
        <dbReference type="EMBL" id="AIF03959.1"/>
    </source>
</evidence>
<sequence>MLIASIGKRIGPIAQLLESQEFAVLKLIRYGQDDSDTLFDEVKSITPDIDVSIHVIDVPTLDDEDAGGNIPRDLFKQLMDWTERSPNAKVCVTGGTPWLSHTLHHAATLANLPVIVSTHKKVEGSEMMFRYPKPLETERMKTILMTGQRGRVNILMHIEERGRVTIPELSDVMGVSDQTISFILNGRERGASKSEDIVLLGLTGIEEPLIRFVGKRETGERGPKAAEYELTEFGRDVTSLLRESN</sequence>
<name>A0A075GJ34_9EURY</name>
<proteinExistence type="predicted"/>
<protein>
    <submittedName>
        <fullName evidence="1">Uncharacterized protein</fullName>
    </submittedName>
</protein>
<organism evidence="1">
    <name type="scientific">uncultured marine group II/III euryarchaeote KM3_16_D12</name>
    <dbReference type="NCBI Taxonomy" id="1457926"/>
    <lineage>
        <taxon>Archaea</taxon>
        <taxon>Methanobacteriati</taxon>
        <taxon>Methanobacteriota</taxon>
        <taxon>environmental samples</taxon>
    </lineage>
</organism>
<dbReference type="AlphaFoldDB" id="A0A075GJ34"/>
<dbReference type="EMBL" id="KF900695">
    <property type="protein sequence ID" value="AIF03959.1"/>
    <property type="molecule type" value="Genomic_DNA"/>
</dbReference>
<accession>A0A075GJ34</accession>